<dbReference type="EMBL" id="CM001487">
    <property type="protein sequence ID" value="EIM57989.1"/>
    <property type="molecule type" value="Genomic_DNA"/>
</dbReference>
<protein>
    <submittedName>
        <fullName evidence="1">Uncharacterized protein</fullName>
    </submittedName>
</protein>
<evidence type="ECO:0000313" key="2">
    <source>
        <dbReference type="Proteomes" id="UP000005753"/>
    </source>
</evidence>
<reference evidence="1 2" key="2">
    <citation type="submission" date="2012-02" db="EMBL/GenBank/DDBJ databases">
        <title>Improved High-Quality Draft sequence of Eubacterium cellulosolvens 6.</title>
        <authorList>
            <consortium name="US DOE Joint Genome Institute"/>
            <person name="Lucas S."/>
            <person name="Han J."/>
            <person name="Lapidus A."/>
            <person name="Cheng J.-F."/>
            <person name="Goodwin L."/>
            <person name="Pitluck S."/>
            <person name="Peters L."/>
            <person name="Mikhailova N."/>
            <person name="Gu W."/>
            <person name="Detter J.C."/>
            <person name="Han C."/>
            <person name="Tapia R."/>
            <person name="Land M."/>
            <person name="Hauser L."/>
            <person name="Kyrpides N."/>
            <person name="Ivanova N."/>
            <person name="Pagani I."/>
            <person name="Johnson E."/>
            <person name="Mukhopadhyay B."/>
            <person name="Anderson I."/>
            <person name="Woyke T."/>
        </authorList>
    </citation>
    <scope>NUCLEOTIDE SEQUENCE [LARGE SCALE GENOMIC DNA]</scope>
    <source>
        <strain evidence="1 2">6</strain>
    </source>
</reference>
<evidence type="ECO:0000313" key="1">
    <source>
        <dbReference type="EMBL" id="EIM57989.1"/>
    </source>
</evidence>
<reference evidence="1 2" key="1">
    <citation type="submission" date="2010-08" db="EMBL/GenBank/DDBJ databases">
        <authorList>
            <consortium name="US DOE Joint Genome Institute (JGI-PGF)"/>
            <person name="Lucas S."/>
            <person name="Copeland A."/>
            <person name="Lapidus A."/>
            <person name="Cheng J.-F."/>
            <person name="Bruce D."/>
            <person name="Goodwin L."/>
            <person name="Pitluck S."/>
            <person name="Land M.L."/>
            <person name="Hauser L."/>
            <person name="Chang Y.-J."/>
            <person name="Anderson I.J."/>
            <person name="Johnson E."/>
            <person name="Mulhopadhyay B."/>
            <person name="Kyrpides N."/>
            <person name="Woyke T.J."/>
        </authorList>
    </citation>
    <scope>NUCLEOTIDE SEQUENCE [LARGE SCALE GENOMIC DNA]</scope>
    <source>
        <strain evidence="1 2">6</strain>
    </source>
</reference>
<gene>
    <name evidence="1" type="ORF">EubceDRAFT1_2237</name>
</gene>
<organism evidence="1 2">
    <name type="scientific">Eubacterium cellulosolvens (strain ATCC 43171 / JCM 9499 / 6)</name>
    <name type="common">Cillobacterium cellulosolvens</name>
    <dbReference type="NCBI Taxonomy" id="633697"/>
    <lineage>
        <taxon>Bacteria</taxon>
        <taxon>Bacillati</taxon>
        <taxon>Bacillota</taxon>
        <taxon>Clostridia</taxon>
        <taxon>Eubacteriales</taxon>
        <taxon>Eubacteriaceae</taxon>
        <taxon>Eubacterium</taxon>
    </lineage>
</organism>
<dbReference type="STRING" id="633697.EubceDRAFT1_2237"/>
<accession>I5AW16</accession>
<name>I5AW16_EUBC6</name>
<dbReference type="eggNOG" id="ENOG503321V">
    <property type="taxonomic scope" value="Bacteria"/>
</dbReference>
<proteinExistence type="predicted"/>
<keyword evidence="2" id="KW-1185">Reference proteome</keyword>
<sequence length="98" mass="11372">MRYSEFKMEREGLVSVGQEVTFTESQLPASYYYTIVPAVAMSRNYAPYERIISRKGIVKVIRDTPQGFYIVLELDEKEVEGETEADFRRMMETDTGKV</sequence>
<dbReference type="HOGENOM" id="CLU_195864_0_0_9"/>
<dbReference type="Proteomes" id="UP000005753">
    <property type="component" value="Chromosome"/>
</dbReference>
<dbReference type="AlphaFoldDB" id="I5AW16"/>
<dbReference type="OrthoDB" id="9797770at2"/>